<evidence type="ECO:0000313" key="1">
    <source>
        <dbReference type="EMBL" id="CAA0816552.1"/>
    </source>
</evidence>
<dbReference type="OrthoDB" id="1901319at2759"/>
<dbReference type="Gene3D" id="2.30.240.10">
    <property type="entry name" value="At5g01610-like"/>
    <property type="match status" value="1"/>
</dbReference>
<sequence>MAPKKSHEDQRVGAEIVHGAEECHNHSLELLSELGFPSGILPLKELEECGLVRETGYVWMRQKAPYEHFFKGTNSLVKYDKEVTAYVEKCKMKKMSGVRSKQFLVWVPIVEMAIEGGANAEKIYFKTPIGVGMSFPMSAFMDEEQNKEKLLEEVKE</sequence>
<dbReference type="InterPro" id="IPR036758">
    <property type="entry name" value="At5g01610-like"/>
</dbReference>
<dbReference type="Proteomes" id="UP001153555">
    <property type="component" value="Unassembled WGS sequence"/>
</dbReference>
<dbReference type="SUPFAM" id="SSF141562">
    <property type="entry name" value="At5g01610-like"/>
    <property type="match status" value="1"/>
</dbReference>
<dbReference type="PANTHER" id="PTHR31676:SF20">
    <property type="entry name" value="T19F6.7 PROTEIN"/>
    <property type="match status" value="1"/>
</dbReference>
<dbReference type="PANTHER" id="PTHR31676">
    <property type="entry name" value="T31J12.3 PROTEIN-RELATED"/>
    <property type="match status" value="1"/>
</dbReference>
<dbReference type="AlphaFoldDB" id="A0A9N7MWL0"/>
<dbReference type="InterPro" id="IPR007493">
    <property type="entry name" value="DUF538"/>
</dbReference>
<keyword evidence="2" id="KW-1185">Reference proteome</keyword>
<proteinExistence type="predicted"/>
<gene>
    <name evidence="1" type="ORF">SHERM_16418</name>
</gene>
<protein>
    <submittedName>
        <fullName evidence="1">Uncharacterized protein</fullName>
    </submittedName>
</protein>
<comment type="caution">
    <text evidence="1">The sequence shown here is derived from an EMBL/GenBank/DDBJ whole genome shotgun (WGS) entry which is preliminary data.</text>
</comment>
<organism evidence="1 2">
    <name type="scientific">Striga hermonthica</name>
    <name type="common">Purple witchweed</name>
    <name type="synonym">Buchnera hermonthica</name>
    <dbReference type="NCBI Taxonomy" id="68872"/>
    <lineage>
        <taxon>Eukaryota</taxon>
        <taxon>Viridiplantae</taxon>
        <taxon>Streptophyta</taxon>
        <taxon>Embryophyta</taxon>
        <taxon>Tracheophyta</taxon>
        <taxon>Spermatophyta</taxon>
        <taxon>Magnoliopsida</taxon>
        <taxon>eudicotyledons</taxon>
        <taxon>Gunneridae</taxon>
        <taxon>Pentapetalae</taxon>
        <taxon>asterids</taxon>
        <taxon>lamiids</taxon>
        <taxon>Lamiales</taxon>
        <taxon>Orobanchaceae</taxon>
        <taxon>Buchnereae</taxon>
        <taxon>Striga</taxon>
    </lineage>
</organism>
<reference evidence="1" key="1">
    <citation type="submission" date="2019-12" db="EMBL/GenBank/DDBJ databases">
        <authorList>
            <person name="Scholes J."/>
        </authorList>
    </citation>
    <scope>NUCLEOTIDE SEQUENCE</scope>
</reference>
<evidence type="ECO:0000313" key="2">
    <source>
        <dbReference type="Proteomes" id="UP001153555"/>
    </source>
</evidence>
<accession>A0A9N7MWL0</accession>
<dbReference type="Pfam" id="PF04398">
    <property type="entry name" value="DUF538"/>
    <property type="match status" value="1"/>
</dbReference>
<dbReference type="EMBL" id="CACSLK010014277">
    <property type="protein sequence ID" value="CAA0816552.1"/>
    <property type="molecule type" value="Genomic_DNA"/>
</dbReference>
<name>A0A9N7MWL0_STRHE</name>